<keyword evidence="6 13" id="KW-0732">Signal</keyword>
<keyword evidence="7" id="KW-0378">Hydrolase</keyword>
<feature type="region of interest" description="Disordered" evidence="12">
    <location>
        <begin position="63"/>
        <end position="89"/>
    </location>
</feature>
<keyword evidence="8" id="KW-0862">Zinc</keyword>
<name>A0ABN7AAQ1_9HEMI</name>
<comment type="cofactor">
    <cofactor evidence="1">
        <name>Zn(2+)</name>
        <dbReference type="ChEBI" id="CHEBI:29105"/>
    </cofactor>
</comment>
<dbReference type="Pfam" id="PF02244">
    <property type="entry name" value="Propep_M14"/>
    <property type="match status" value="1"/>
</dbReference>
<evidence type="ECO:0000256" key="8">
    <source>
        <dbReference type="ARBA" id="ARBA00022833"/>
    </source>
</evidence>
<feature type="chain" id="PRO_5046930437" evidence="13">
    <location>
        <begin position="20"/>
        <end position="515"/>
    </location>
</feature>
<dbReference type="EMBL" id="AP028909">
    <property type="protein sequence ID" value="BES87946.1"/>
    <property type="molecule type" value="Genomic_DNA"/>
</dbReference>
<sequence>MKIFRVVLAVLLIASLAHSASPATRVAVDDASTGRSLSSVFAAVFTWVEAAVEYAFNFVSGSGSSNDDDDYGAKSKKPGHPSSSSRTYKNYQVLRIRPQRDEDVQELTTLEDEQGLEFWSPPMKNSSSDLLVPPDVAEYLREYLQDRDIEFTVLTNNLEVEIKKQNPKPKSKYSEKLLKSDKGHPLTWSRFHRYKDIQEYLDYLGSSMPDLVKIITIGKSSENRPLKVAHISSGKKKDPPAIWIDGGVHGREWIAPSTALFILKQLTENYNTNKGVVDGIDWYIMPVANPDGYEYSHSTDRLWRKSRSKNPSKRYDDYRSDDYNYYDEGRQARFFWGDDPENCQGVDLNRNWDFHWKEVGASNNPCKPTFAGDRPFSEPETRAMSDFIMDHSEQMKAYLTLHSYSQMLLLPWGYTKQNPKDYDDLMYLGRKAIESLTRMYGTPYKIGTSPSLLYPTSGSSDDWAKGRAGIKYSYTLELRDKGTFGFLLPATQIVPTGRETFAAVKTIAKHVMNSD</sequence>
<evidence type="ECO:0000259" key="14">
    <source>
        <dbReference type="PROSITE" id="PS52035"/>
    </source>
</evidence>
<evidence type="ECO:0000256" key="11">
    <source>
        <dbReference type="PROSITE-ProRule" id="PRU01379"/>
    </source>
</evidence>
<dbReference type="InterPro" id="IPR003146">
    <property type="entry name" value="M14A_act_pep"/>
</dbReference>
<dbReference type="SUPFAM" id="SSF53187">
    <property type="entry name" value="Zn-dependent exopeptidases"/>
    <property type="match status" value="1"/>
</dbReference>
<keyword evidence="16" id="KW-1185">Reference proteome</keyword>
<feature type="signal peptide" evidence="13">
    <location>
        <begin position="1"/>
        <end position="19"/>
    </location>
</feature>
<dbReference type="PANTHER" id="PTHR11705:SF91">
    <property type="entry name" value="FI01817P-RELATED"/>
    <property type="match status" value="1"/>
</dbReference>
<dbReference type="InterPro" id="IPR057246">
    <property type="entry name" value="CARBOXYPEPT_ZN_1"/>
</dbReference>
<evidence type="ECO:0000256" key="2">
    <source>
        <dbReference type="ARBA" id="ARBA00005988"/>
    </source>
</evidence>
<evidence type="ECO:0000313" key="16">
    <source>
        <dbReference type="Proteomes" id="UP001307889"/>
    </source>
</evidence>
<dbReference type="PROSITE" id="PS00132">
    <property type="entry name" value="CARBOXYPEPT_ZN_1"/>
    <property type="match status" value="1"/>
</dbReference>
<dbReference type="Pfam" id="PF00246">
    <property type="entry name" value="Peptidase_M14"/>
    <property type="match status" value="1"/>
</dbReference>
<dbReference type="PANTHER" id="PTHR11705">
    <property type="entry name" value="PROTEASE FAMILY M14 CARBOXYPEPTIDASE A,B"/>
    <property type="match status" value="1"/>
</dbReference>
<dbReference type="GO" id="GO:0004180">
    <property type="term" value="F:carboxypeptidase activity"/>
    <property type="evidence" value="ECO:0007669"/>
    <property type="project" value="UniProtKB-KW"/>
</dbReference>
<evidence type="ECO:0000256" key="1">
    <source>
        <dbReference type="ARBA" id="ARBA00001947"/>
    </source>
</evidence>
<organism evidence="15 16">
    <name type="scientific">Nesidiocoris tenuis</name>
    <dbReference type="NCBI Taxonomy" id="355587"/>
    <lineage>
        <taxon>Eukaryota</taxon>
        <taxon>Metazoa</taxon>
        <taxon>Ecdysozoa</taxon>
        <taxon>Arthropoda</taxon>
        <taxon>Hexapoda</taxon>
        <taxon>Insecta</taxon>
        <taxon>Pterygota</taxon>
        <taxon>Neoptera</taxon>
        <taxon>Paraneoptera</taxon>
        <taxon>Hemiptera</taxon>
        <taxon>Heteroptera</taxon>
        <taxon>Panheteroptera</taxon>
        <taxon>Cimicomorpha</taxon>
        <taxon>Miridae</taxon>
        <taxon>Dicyphina</taxon>
        <taxon>Nesidiocoris</taxon>
    </lineage>
</organism>
<evidence type="ECO:0000256" key="5">
    <source>
        <dbReference type="ARBA" id="ARBA00022723"/>
    </source>
</evidence>
<dbReference type="CDD" id="cd03860">
    <property type="entry name" value="M14_CP_A-B_like"/>
    <property type="match status" value="1"/>
</dbReference>
<accession>A0ABN7AAQ1</accession>
<dbReference type="InterPro" id="IPR000834">
    <property type="entry name" value="Peptidase_M14"/>
</dbReference>
<dbReference type="Gene3D" id="3.40.630.10">
    <property type="entry name" value="Zn peptidases"/>
    <property type="match status" value="1"/>
</dbReference>
<evidence type="ECO:0000256" key="10">
    <source>
        <dbReference type="ARBA" id="ARBA00023157"/>
    </source>
</evidence>
<dbReference type="InterPro" id="IPR036990">
    <property type="entry name" value="M14A-like_propep"/>
</dbReference>
<feature type="active site" description="Proton donor/acceptor" evidence="11">
    <location>
        <position position="477"/>
    </location>
</feature>
<keyword evidence="3 15" id="KW-0121">Carboxypeptidase</keyword>
<proteinExistence type="inferred from homology"/>
<feature type="domain" description="Peptidase M14" evidence="14">
    <location>
        <begin position="190"/>
        <end position="511"/>
    </location>
</feature>
<gene>
    <name evidence="15" type="ORF">NTJ_00752</name>
</gene>
<evidence type="ECO:0000256" key="12">
    <source>
        <dbReference type="SAM" id="MobiDB-lite"/>
    </source>
</evidence>
<dbReference type="PRINTS" id="PR00765">
    <property type="entry name" value="CRBOXYPTASEA"/>
</dbReference>
<evidence type="ECO:0000256" key="9">
    <source>
        <dbReference type="ARBA" id="ARBA00023049"/>
    </source>
</evidence>
<keyword evidence="5" id="KW-0479">Metal-binding</keyword>
<dbReference type="PROSITE" id="PS52035">
    <property type="entry name" value="PEPTIDASE_M14"/>
    <property type="match status" value="1"/>
</dbReference>
<dbReference type="PROSITE" id="PS00133">
    <property type="entry name" value="CARBOXYPEPT_ZN_2"/>
    <property type="match status" value="1"/>
</dbReference>
<dbReference type="InterPro" id="IPR057247">
    <property type="entry name" value="CARBOXYPEPT_ZN_2"/>
</dbReference>
<keyword evidence="10" id="KW-1015">Disulfide bond</keyword>
<evidence type="ECO:0000256" key="7">
    <source>
        <dbReference type="ARBA" id="ARBA00022801"/>
    </source>
</evidence>
<dbReference type="SUPFAM" id="SSF54897">
    <property type="entry name" value="Protease propeptides/inhibitors"/>
    <property type="match status" value="1"/>
</dbReference>
<keyword evidence="4" id="KW-0645">Protease</keyword>
<evidence type="ECO:0000313" key="15">
    <source>
        <dbReference type="EMBL" id="BES87946.1"/>
    </source>
</evidence>
<dbReference type="Gene3D" id="3.30.70.340">
    <property type="entry name" value="Metallocarboxypeptidase-like"/>
    <property type="match status" value="1"/>
</dbReference>
<evidence type="ECO:0000256" key="6">
    <source>
        <dbReference type="ARBA" id="ARBA00022729"/>
    </source>
</evidence>
<evidence type="ECO:0000256" key="4">
    <source>
        <dbReference type="ARBA" id="ARBA00022670"/>
    </source>
</evidence>
<dbReference type="Proteomes" id="UP001307889">
    <property type="component" value="Chromosome 1"/>
</dbReference>
<evidence type="ECO:0000256" key="3">
    <source>
        <dbReference type="ARBA" id="ARBA00022645"/>
    </source>
</evidence>
<keyword evidence="9" id="KW-0482">Metalloprotease</keyword>
<comment type="similarity">
    <text evidence="2 11">Belongs to the peptidase M14 family.</text>
</comment>
<dbReference type="SMART" id="SM00631">
    <property type="entry name" value="Zn_pept"/>
    <property type="match status" value="1"/>
</dbReference>
<reference evidence="15 16" key="1">
    <citation type="submission" date="2023-09" db="EMBL/GenBank/DDBJ databases">
        <title>Nesidiocoris tenuis whole genome shotgun sequence.</title>
        <authorList>
            <person name="Shibata T."/>
            <person name="Shimoda M."/>
            <person name="Kobayashi T."/>
            <person name="Uehara T."/>
        </authorList>
    </citation>
    <scope>NUCLEOTIDE SEQUENCE [LARGE SCALE GENOMIC DNA]</scope>
    <source>
        <strain evidence="15 16">Japan</strain>
    </source>
</reference>
<evidence type="ECO:0000256" key="13">
    <source>
        <dbReference type="SAM" id="SignalP"/>
    </source>
</evidence>
<protein>
    <submittedName>
        <fullName evidence="15">Carboxypeptidase</fullName>
    </submittedName>
</protein>